<evidence type="ECO:0000256" key="4">
    <source>
        <dbReference type="RuleBase" id="RU000568"/>
    </source>
</evidence>
<dbReference type="Gene3D" id="4.10.410.60">
    <property type="match status" value="1"/>
</dbReference>
<dbReference type="SUPFAM" id="SSF143034">
    <property type="entry name" value="L35p-like"/>
    <property type="match status" value="1"/>
</dbReference>
<dbReference type="PROSITE" id="PS00936">
    <property type="entry name" value="RIBOSOMAL_L35"/>
    <property type="match status" value="1"/>
</dbReference>
<sequence>MSFLLKLGQRILFNPVVAHSSNKRLFQNITKPFSTKATPHPLLLTNYYTQKNGFQSSPFHFINLTHVTLTPPVFIRCKSTKMKTHSGAKKRFRVLGNGKFKRSKAGKRHLNTGVSRSKIRRLSEPAYAHSSQMNHLKKLMPYA</sequence>
<dbReference type="InterPro" id="IPR001706">
    <property type="entry name" value="Ribosomal_bL35"/>
</dbReference>
<dbReference type="HAMAP" id="MF_00514">
    <property type="entry name" value="Ribosomal_bL35"/>
    <property type="match status" value="1"/>
</dbReference>
<dbReference type="PRINTS" id="PR00064">
    <property type="entry name" value="RIBOSOMALL35"/>
</dbReference>
<proteinExistence type="inferred from homology"/>
<dbReference type="PANTHER" id="PTHR33343">
    <property type="entry name" value="54S RIBOSOMAL PROTEIN BL35M"/>
    <property type="match status" value="1"/>
</dbReference>
<dbReference type="AlphaFoldDB" id="A0A9N8VA74"/>
<name>A0A9N8VA74_FUNMO</name>
<evidence type="ECO:0000313" key="5">
    <source>
        <dbReference type="EMBL" id="CAG8443005.1"/>
    </source>
</evidence>
<dbReference type="GO" id="GO:0006412">
    <property type="term" value="P:translation"/>
    <property type="evidence" value="ECO:0007669"/>
    <property type="project" value="InterPro"/>
</dbReference>
<dbReference type="Pfam" id="PF01632">
    <property type="entry name" value="Ribosomal_L35p"/>
    <property type="match status" value="1"/>
</dbReference>
<protein>
    <recommendedName>
        <fullName evidence="4">50S ribosomal protein L35</fullName>
    </recommendedName>
</protein>
<keyword evidence="6" id="KW-1185">Reference proteome</keyword>
<dbReference type="FunFam" id="4.10.410.60:FF:000001">
    <property type="entry name" value="50S ribosomal protein L35"/>
    <property type="match status" value="1"/>
</dbReference>
<dbReference type="InterPro" id="IPR018265">
    <property type="entry name" value="Ribosomal_bL35_CS"/>
</dbReference>
<dbReference type="InterPro" id="IPR037229">
    <property type="entry name" value="Ribosomal_bL35_sf"/>
</dbReference>
<dbReference type="GO" id="GO:0015934">
    <property type="term" value="C:large ribosomal subunit"/>
    <property type="evidence" value="ECO:0007669"/>
    <property type="project" value="TreeGrafter"/>
</dbReference>
<evidence type="ECO:0000256" key="2">
    <source>
        <dbReference type="ARBA" id="ARBA00022980"/>
    </source>
</evidence>
<keyword evidence="3 4" id="KW-0687">Ribonucleoprotein</keyword>
<evidence type="ECO:0000256" key="3">
    <source>
        <dbReference type="ARBA" id="ARBA00023274"/>
    </source>
</evidence>
<evidence type="ECO:0000256" key="1">
    <source>
        <dbReference type="ARBA" id="ARBA00006598"/>
    </source>
</evidence>
<comment type="caution">
    <text evidence="5">The sequence shown here is derived from an EMBL/GenBank/DDBJ whole genome shotgun (WGS) entry which is preliminary data.</text>
</comment>
<dbReference type="GO" id="GO:0003735">
    <property type="term" value="F:structural constituent of ribosome"/>
    <property type="evidence" value="ECO:0007669"/>
    <property type="project" value="InterPro"/>
</dbReference>
<dbReference type="PANTHER" id="PTHR33343:SF1">
    <property type="entry name" value="LARGE RIBOSOMAL SUBUNIT PROTEIN BL35M"/>
    <property type="match status" value="1"/>
</dbReference>
<accession>A0A9N8VA74</accession>
<reference evidence="5" key="1">
    <citation type="submission" date="2021-06" db="EMBL/GenBank/DDBJ databases">
        <authorList>
            <person name="Kallberg Y."/>
            <person name="Tangrot J."/>
            <person name="Rosling A."/>
        </authorList>
    </citation>
    <scope>NUCLEOTIDE SEQUENCE</scope>
    <source>
        <strain evidence="5">87-6 pot B 2015</strain>
    </source>
</reference>
<dbReference type="NCBIfam" id="TIGR00001">
    <property type="entry name" value="rpmI_bact"/>
    <property type="match status" value="1"/>
</dbReference>
<comment type="similarity">
    <text evidence="1 4">Belongs to the bacterial ribosomal protein bL35 family.</text>
</comment>
<dbReference type="InterPro" id="IPR021137">
    <property type="entry name" value="Ribosomal_bL35-like"/>
</dbReference>
<evidence type="ECO:0000313" key="6">
    <source>
        <dbReference type="Proteomes" id="UP000789375"/>
    </source>
</evidence>
<gene>
    <name evidence="5" type="ORF">FMOSSE_LOCUS963</name>
</gene>
<keyword evidence="2 4" id="KW-0689">Ribosomal protein</keyword>
<dbReference type="Proteomes" id="UP000789375">
    <property type="component" value="Unassembled WGS sequence"/>
</dbReference>
<dbReference type="EMBL" id="CAJVPP010000103">
    <property type="protein sequence ID" value="CAG8443005.1"/>
    <property type="molecule type" value="Genomic_DNA"/>
</dbReference>
<organism evidence="5 6">
    <name type="scientific">Funneliformis mosseae</name>
    <name type="common">Endomycorrhizal fungus</name>
    <name type="synonym">Glomus mosseae</name>
    <dbReference type="NCBI Taxonomy" id="27381"/>
    <lineage>
        <taxon>Eukaryota</taxon>
        <taxon>Fungi</taxon>
        <taxon>Fungi incertae sedis</taxon>
        <taxon>Mucoromycota</taxon>
        <taxon>Glomeromycotina</taxon>
        <taxon>Glomeromycetes</taxon>
        <taxon>Glomerales</taxon>
        <taxon>Glomeraceae</taxon>
        <taxon>Funneliformis</taxon>
    </lineage>
</organism>